<gene>
    <name evidence="3" type="ORF">ANCDUO_17981</name>
</gene>
<name>A0A0C2FZ29_9BILA</name>
<protein>
    <submittedName>
        <fullName evidence="3">Trypsin Inhibitor like cysteine rich domain protein</fullName>
    </submittedName>
</protein>
<sequence>MRGVDAALTKCLMRVVQPASLPLGILTLEYHAMCSRNDNNECVENCNPPPPPPPLRPPTAASCSKMRCPVGYHCEMVEFPCTRQPCATPSPRCVSDPRPPLPPRLTTPIPGAEAPPPNCDNIRCPPGFFCQVISIPCKQPPCPPPTAQCFREQQNPPAICPINESWRECSSRCEPICDNRNPRCGNECGEPKCQRDRGLVRNRSGKCVYPSDCPRHQKVIQNGIVPTQRALCSY</sequence>
<dbReference type="GO" id="GO:0004867">
    <property type="term" value="F:serine-type endopeptidase inhibitor activity"/>
    <property type="evidence" value="ECO:0007669"/>
    <property type="project" value="UniProtKB-KW"/>
</dbReference>
<evidence type="ECO:0000259" key="2">
    <source>
        <dbReference type="Pfam" id="PF01826"/>
    </source>
</evidence>
<dbReference type="SUPFAM" id="SSF57567">
    <property type="entry name" value="Serine protease inhibitors"/>
    <property type="match status" value="1"/>
</dbReference>
<dbReference type="CDD" id="cd19941">
    <property type="entry name" value="TIL"/>
    <property type="match status" value="1"/>
</dbReference>
<keyword evidence="4" id="KW-1185">Reference proteome</keyword>
<reference evidence="3 4" key="1">
    <citation type="submission" date="2013-12" db="EMBL/GenBank/DDBJ databases">
        <title>Draft genome of the parsitic nematode Ancylostoma duodenale.</title>
        <authorList>
            <person name="Mitreva M."/>
        </authorList>
    </citation>
    <scope>NUCLEOTIDE SEQUENCE [LARGE SCALE GENOMIC DNA]</scope>
    <source>
        <strain evidence="3 4">Zhejiang</strain>
    </source>
</reference>
<evidence type="ECO:0000256" key="1">
    <source>
        <dbReference type="ARBA" id="ARBA00022900"/>
    </source>
</evidence>
<dbReference type="OrthoDB" id="5912264at2759"/>
<evidence type="ECO:0000313" key="4">
    <source>
        <dbReference type="Proteomes" id="UP000054047"/>
    </source>
</evidence>
<dbReference type="Gene3D" id="2.10.25.10">
    <property type="entry name" value="Laminin"/>
    <property type="match status" value="1"/>
</dbReference>
<dbReference type="Pfam" id="PF01826">
    <property type="entry name" value="TIL"/>
    <property type="match status" value="1"/>
</dbReference>
<dbReference type="AlphaFoldDB" id="A0A0C2FZ29"/>
<dbReference type="Proteomes" id="UP000054047">
    <property type="component" value="Unassembled WGS sequence"/>
</dbReference>
<organism evidence="3 4">
    <name type="scientific">Ancylostoma duodenale</name>
    <dbReference type="NCBI Taxonomy" id="51022"/>
    <lineage>
        <taxon>Eukaryota</taxon>
        <taxon>Metazoa</taxon>
        <taxon>Ecdysozoa</taxon>
        <taxon>Nematoda</taxon>
        <taxon>Chromadorea</taxon>
        <taxon>Rhabditida</taxon>
        <taxon>Rhabditina</taxon>
        <taxon>Rhabditomorpha</taxon>
        <taxon>Strongyloidea</taxon>
        <taxon>Ancylostomatidae</taxon>
        <taxon>Ancylostomatinae</taxon>
        <taxon>Ancylostoma</taxon>
    </lineage>
</organism>
<keyword evidence="1" id="KW-0646">Protease inhibitor</keyword>
<accession>A0A0C2FZ29</accession>
<dbReference type="InterPro" id="IPR036084">
    <property type="entry name" value="Ser_inhib-like_sf"/>
</dbReference>
<proteinExistence type="predicted"/>
<dbReference type="EMBL" id="KN745050">
    <property type="protein sequence ID" value="KIH51924.1"/>
    <property type="molecule type" value="Genomic_DNA"/>
</dbReference>
<feature type="domain" description="TIL" evidence="2">
    <location>
        <begin position="160"/>
        <end position="213"/>
    </location>
</feature>
<evidence type="ECO:0000313" key="3">
    <source>
        <dbReference type="EMBL" id="KIH51924.1"/>
    </source>
</evidence>
<keyword evidence="1" id="KW-0722">Serine protease inhibitor</keyword>
<dbReference type="InterPro" id="IPR002919">
    <property type="entry name" value="TIL_dom"/>
</dbReference>